<name>A0ABS7JJ76_9SPHN</name>
<gene>
    <name evidence="3" type="ORF">K3177_10195</name>
</gene>
<feature type="chain" id="PRO_5045131304" description="DUF4148 domain-containing protein" evidence="2">
    <location>
        <begin position="24"/>
        <end position="121"/>
    </location>
</feature>
<evidence type="ECO:0000313" key="4">
    <source>
        <dbReference type="Proteomes" id="UP000776651"/>
    </source>
</evidence>
<reference evidence="3 4" key="1">
    <citation type="submission" date="2021-08" db="EMBL/GenBank/DDBJ databases">
        <title>Comparative Genomics Analysis of the Genus Qipengyuania Reveals Extensive Genetic Diversity and Metabolic Versatility, Including the Description of Fifteen Novel Species.</title>
        <authorList>
            <person name="Liu Y."/>
        </authorList>
    </citation>
    <scope>NUCLEOTIDE SEQUENCE [LARGE SCALE GENOMIC DNA]</scope>
    <source>
        <strain evidence="3 4">GH25</strain>
    </source>
</reference>
<dbReference type="EMBL" id="JAIGNQ010000003">
    <property type="protein sequence ID" value="MBX7488883.1"/>
    <property type="molecule type" value="Genomic_DNA"/>
</dbReference>
<keyword evidence="4" id="KW-1185">Reference proteome</keyword>
<keyword evidence="2" id="KW-0732">Signal</keyword>
<feature type="signal peptide" evidence="2">
    <location>
        <begin position="1"/>
        <end position="23"/>
    </location>
</feature>
<sequence length="121" mass="12667">MAMRRTGLGILSVTVLFSSAVPAFGQYAPTDPIPMGNAVTSVMANKISGDIADGNSSAASISPRCFADSGPGPERRAMEAEYKNRLRTNGKAAADAWRAEHGHSYRAKLVADGKCPASVLQ</sequence>
<organism evidence="3 4">
    <name type="scientific">Qipengyuania pacifica</name>
    <dbReference type="NCBI Taxonomy" id="2860199"/>
    <lineage>
        <taxon>Bacteria</taxon>
        <taxon>Pseudomonadati</taxon>
        <taxon>Pseudomonadota</taxon>
        <taxon>Alphaproteobacteria</taxon>
        <taxon>Sphingomonadales</taxon>
        <taxon>Erythrobacteraceae</taxon>
        <taxon>Qipengyuania</taxon>
    </lineage>
</organism>
<dbReference type="RefSeq" id="WP_221598182.1">
    <property type="nucleotide sequence ID" value="NZ_JAIGNQ010000003.1"/>
</dbReference>
<dbReference type="Proteomes" id="UP000776651">
    <property type="component" value="Unassembled WGS sequence"/>
</dbReference>
<protein>
    <recommendedName>
        <fullName evidence="5">DUF4148 domain-containing protein</fullName>
    </recommendedName>
</protein>
<evidence type="ECO:0000256" key="2">
    <source>
        <dbReference type="SAM" id="SignalP"/>
    </source>
</evidence>
<evidence type="ECO:0000313" key="3">
    <source>
        <dbReference type="EMBL" id="MBX7488883.1"/>
    </source>
</evidence>
<evidence type="ECO:0000256" key="1">
    <source>
        <dbReference type="SAM" id="MobiDB-lite"/>
    </source>
</evidence>
<accession>A0ABS7JJ76</accession>
<evidence type="ECO:0008006" key="5">
    <source>
        <dbReference type="Google" id="ProtNLM"/>
    </source>
</evidence>
<proteinExistence type="predicted"/>
<feature type="region of interest" description="Disordered" evidence="1">
    <location>
        <begin position="55"/>
        <end position="75"/>
    </location>
</feature>
<comment type="caution">
    <text evidence="3">The sequence shown here is derived from an EMBL/GenBank/DDBJ whole genome shotgun (WGS) entry which is preliminary data.</text>
</comment>